<protein>
    <submittedName>
        <fullName evidence="1">Uncharacterized protein</fullName>
    </submittedName>
</protein>
<keyword evidence="2" id="KW-1185">Reference proteome</keyword>
<dbReference type="Proteomes" id="UP000663828">
    <property type="component" value="Unassembled WGS sequence"/>
</dbReference>
<comment type="caution">
    <text evidence="1">The sequence shown here is derived from an EMBL/GenBank/DDBJ whole genome shotgun (WGS) entry which is preliminary data.</text>
</comment>
<sequence>MPSLTCPVPFDGFEIHSKSRSPQPRVGQSSTFVPSSSIVYILGEVNRVAFLVFKTSPCVPAYGSLSQQRHGHCLLSLEKERLYLQGDVDGTNIIRRPLFPWPVQHMAVIRSK</sequence>
<name>A0A816G9N1_ADIRI</name>
<dbReference type="AlphaFoldDB" id="A0A816G9N1"/>
<proteinExistence type="predicted"/>
<dbReference type="EMBL" id="CAJNOR010013083">
    <property type="protein sequence ID" value="CAF1671383.1"/>
    <property type="molecule type" value="Genomic_DNA"/>
</dbReference>
<accession>A0A816G9N1</accession>
<evidence type="ECO:0000313" key="1">
    <source>
        <dbReference type="EMBL" id="CAF1671383.1"/>
    </source>
</evidence>
<evidence type="ECO:0000313" key="2">
    <source>
        <dbReference type="Proteomes" id="UP000663828"/>
    </source>
</evidence>
<gene>
    <name evidence="1" type="ORF">XAT740_LOCUS58747</name>
</gene>
<reference evidence="1" key="1">
    <citation type="submission" date="2021-02" db="EMBL/GenBank/DDBJ databases">
        <authorList>
            <person name="Nowell W R."/>
        </authorList>
    </citation>
    <scope>NUCLEOTIDE SEQUENCE</scope>
</reference>
<organism evidence="1 2">
    <name type="scientific">Adineta ricciae</name>
    <name type="common">Rotifer</name>
    <dbReference type="NCBI Taxonomy" id="249248"/>
    <lineage>
        <taxon>Eukaryota</taxon>
        <taxon>Metazoa</taxon>
        <taxon>Spiralia</taxon>
        <taxon>Gnathifera</taxon>
        <taxon>Rotifera</taxon>
        <taxon>Eurotatoria</taxon>
        <taxon>Bdelloidea</taxon>
        <taxon>Adinetida</taxon>
        <taxon>Adinetidae</taxon>
        <taxon>Adineta</taxon>
    </lineage>
</organism>